<dbReference type="Proteomes" id="UP001519460">
    <property type="component" value="Unassembled WGS sequence"/>
</dbReference>
<dbReference type="InterPro" id="IPR001466">
    <property type="entry name" value="Beta-lactam-related"/>
</dbReference>
<dbReference type="Gene3D" id="3.40.710.10">
    <property type="entry name" value="DD-peptidase/beta-lactamase superfamily"/>
    <property type="match status" value="1"/>
</dbReference>
<reference evidence="2 3" key="1">
    <citation type="journal article" date="2023" name="Sci. Data">
        <title>Genome assembly of the Korean intertidal mud-creeper Batillaria attramentaria.</title>
        <authorList>
            <person name="Patra A.K."/>
            <person name="Ho P.T."/>
            <person name="Jun S."/>
            <person name="Lee S.J."/>
            <person name="Kim Y."/>
            <person name="Won Y.J."/>
        </authorList>
    </citation>
    <scope>NUCLEOTIDE SEQUENCE [LARGE SCALE GENOMIC DNA]</scope>
    <source>
        <strain evidence="2">Wonlab-2016</strain>
    </source>
</reference>
<dbReference type="Pfam" id="PF00144">
    <property type="entry name" value="Beta-lactamase"/>
    <property type="match status" value="1"/>
</dbReference>
<dbReference type="InterPro" id="IPR012338">
    <property type="entry name" value="Beta-lactam/transpept-like"/>
</dbReference>
<name>A0ABD0KME8_9CAEN</name>
<dbReference type="InterPro" id="IPR050491">
    <property type="entry name" value="AmpC-like"/>
</dbReference>
<evidence type="ECO:0000313" key="3">
    <source>
        <dbReference type="Proteomes" id="UP001519460"/>
    </source>
</evidence>
<dbReference type="PANTHER" id="PTHR46825:SF15">
    <property type="entry name" value="BETA-LACTAMASE-RELATED DOMAIN-CONTAINING PROTEIN"/>
    <property type="match status" value="1"/>
</dbReference>
<feature type="domain" description="Beta-lactamase-related" evidence="1">
    <location>
        <begin position="5"/>
        <end position="353"/>
    </location>
</feature>
<keyword evidence="3" id="KW-1185">Reference proteome</keyword>
<dbReference type="SUPFAM" id="SSF56601">
    <property type="entry name" value="beta-lactamase/transpeptidase-like"/>
    <property type="match status" value="1"/>
</dbReference>
<dbReference type="PANTHER" id="PTHR46825">
    <property type="entry name" value="D-ALANYL-D-ALANINE-CARBOXYPEPTIDASE/ENDOPEPTIDASE AMPH"/>
    <property type="match status" value="1"/>
</dbReference>
<proteinExistence type="predicted"/>
<accession>A0ABD0KME8</accession>
<protein>
    <recommendedName>
        <fullName evidence="1">Beta-lactamase-related domain-containing protein</fullName>
    </recommendedName>
</protein>
<comment type="caution">
    <text evidence="2">The sequence shown here is derived from an EMBL/GenBank/DDBJ whole genome shotgun (WGS) entry which is preliminary data.</text>
</comment>
<gene>
    <name evidence="2" type="ORF">BaRGS_00020374</name>
</gene>
<dbReference type="AlphaFoldDB" id="A0ABD0KME8"/>
<sequence>MTCHNNPGLAVAVVKDGQVLLSKGYGVTDLDSQQPVTTDTQFQIASLTKAFTAALLATVLDEEPGYVTSYTTGVGDVIVHTQDKEVGGDGEEPGGGSAKVDFAFNNSLRTIYATLEDLLAHRTGIPRNNYIRLATDHNRQNLPPRLKYLPNAGGFRDSFYYSDLMYALAAYVTQLLGNKPWEDLMREKVLTPLGMSRTTFISDVDFSRSDVATAYVLEHGHLEKASIDFIRHWGSNVGSGNIFSTANDMTQWMRMLLNGGKDTSGSRVLDQSVLDAVFKPSNALPPPSYAADYRRPTIPETFSSDTYGLGWRLGYYKGYKMAYHSGSTWGYRAFLTLLPDMNVGTFSVMTGSDVNYRFRTALHTYLADLALGDTPFINSSTICTFPDPWKSDSTHRQRRAANTVQAETSAVSDEEWEYDVTWRERRSAGAVRSARAASIPLSNHEGVFRHGAYGDLRVLVNASCGCLEIVYGIGQWRLEHKTGLTYEGRWVKGPPTINKDFAFLANGQEVYGVEALEFETSKVPVFYRQATRDQGLIG</sequence>
<evidence type="ECO:0000259" key="1">
    <source>
        <dbReference type="Pfam" id="PF00144"/>
    </source>
</evidence>
<organism evidence="2 3">
    <name type="scientific">Batillaria attramentaria</name>
    <dbReference type="NCBI Taxonomy" id="370345"/>
    <lineage>
        <taxon>Eukaryota</taxon>
        <taxon>Metazoa</taxon>
        <taxon>Spiralia</taxon>
        <taxon>Lophotrochozoa</taxon>
        <taxon>Mollusca</taxon>
        <taxon>Gastropoda</taxon>
        <taxon>Caenogastropoda</taxon>
        <taxon>Sorbeoconcha</taxon>
        <taxon>Cerithioidea</taxon>
        <taxon>Batillariidae</taxon>
        <taxon>Batillaria</taxon>
    </lineage>
</organism>
<evidence type="ECO:0000313" key="2">
    <source>
        <dbReference type="EMBL" id="KAK7488400.1"/>
    </source>
</evidence>
<dbReference type="EMBL" id="JACVVK020000151">
    <property type="protein sequence ID" value="KAK7488400.1"/>
    <property type="molecule type" value="Genomic_DNA"/>
</dbReference>